<dbReference type="Pfam" id="PF19515">
    <property type="entry name" value="DUF6048"/>
    <property type="match status" value="1"/>
</dbReference>
<name>A0A1J1DWG2_9FLAO</name>
<protein>
    <recommendedName>
        <fullName evidence="4">Outer membrane protein beta-barrel domain-containing protein</fullName>
    </recommendedName>
</protein>
<evidence type="ECO:0008006" key="4">
    <source>
        <dbReference type="Google" id="ProtNLM"/>
    </source>
</evidence>
<feature type="signal peptide" evidence="1">
    <location>
        <begin position="1"/>
        <end position="19"/>
    </location>
</feature>
<sequence>MLRYIISVLLLFCSLYVEAQSTSSNEEVQIEVDTIPYSPPSDGLRIGADIFSPIWSMYNGRESYGSTIDTRVYDRYFINGQFGIGKSNFKNDFIEAVEEGKFFKIGVNYDLFKRTDDENNMVYIGLRYGSAFVKQKMNYVIKDNDPKMEFSKSLGLVEINPHFMEFCFGIEVEITSMIYFGWSLNIGHIIHGRAPDDKGAAEAIYIPGLGMHNDGLNLHFQYNVSFFLPYRWFF</sequence>
<feature type="chain" id="PRO_5012158927" description="Outer membrane protein beta-barrel domain-containing protein" evidence="1">
    <location>
        <begin position="20"/>
        <end position="234"/>
    </location>
</feature>
<evidence type="ECO:0000256" key="1">
    <source>
        <dbReference type="SAM" id="SignalP"/>
    </source>
</evidence>
<dbReference type="OrthoDB" id="1199048at2"/>
<proteinExistence type="predicted"/>
<evidence type="ECO:0000313" key="2">
    <source>
        <dbReference type="EMBL" id="BAV94207.1"/>
    </source>
</evidence>
<gene>
    <name evidence="2" type="ORF">JBKA6_0194</name>
</gene>
<dbReference type="RefSeq" id="WP_096684927.1">
    <property type="nucleotide sequence ID" value="NZ_AP014564.1"/>
</dbReference>
<dbReference type="AlphaFoldDB" id="A0A1J1DWG2"/>
<dbReference type="EMBL" id="AP014564">
    <property type="protein sequence ID" value="BAV94207.1"/>
    <property type="molecule type" value="Genomic_DNA"/>
</dbReference>
<accession>A0A1J1DWG2</accession>
<reference evidence="2 3" key="1">
    <citation type="submission" date="2014-03" db="EMBL/GenBank/DDBJ databases">
        <title>complete genome sequence of Flavobacteriaceae bacterium JBKA-6.</title>
        <authorList>
            <person name="Takano T."/>
            <person name="Nakamura Y."/>
            <person name="Takuma S."/>
            <person name="Yasuike M."/>
            <person name="Matsuyama T."/>
            <person name="Sakai T."/>
            <person name="Fujiwara A."/>
            <person name="Kimoto K."/>
            <person name="Fukuda Y."/>
            <person name="Kondo H."/>
            <person name="Hirono I."/>
            <person name="Nakayasu C."/>
        </authorList>
    </citation>
    <scope>NUCLEOTIDE SEQUENCE [LARGE SCALE GENOMIC DNA]</scope>
    <source>
        <strain evidence="2 3">JBKA-6</strain>
    </source>
</reference>
<dbReference type="KEGG" id="ise:JBKA6_0194"/>
<dbReference type="InterPro" id="IPR046111">
    <property type="entry name" value="DUF6048"/>
</dbReference>
<keyword evidence="3" id="KW-1185">Reference proteome</keyword>
<dbReference type="Proteomes" id="UP000243197">
    <property type="component" value="Chromosome"/>
</dbReference>
<organism evidence="2 3">
    <name type="scientific">Ichthyobacterium seriolicida</name>
    <dbReference type="NCBI Taxonomy" id="242600"/>
    <lineage>
        <taxon>Bacteria</taxon>
        <taxon>Pseudomonadati</taxon>
        <taxon>Bacteroidota</taxon>
        <taxon>Flavobacteriia</taxon>
        <taxon>Flavobacteriales</taxon>
        <taxon>Ichthyobacteriaceae</taxon>
        <taxon>Ichthyobacterium</taxon>
    </lineage>
</organism>
<keyword evidence="1" id="KW-0732">Signal</keyword>
<evidence type="ECO:0000313" key="3">
    <source>
        <dbReference type="Proteomes" id="UP000243197"/>
    </source>
</evidence>